<gene>
    <name evidence="1" type="ORF">K1X11_017265</name>
</gene>
<accession>A0ABZ1C4D1</accession>
<reference evidence="1 2" key="1">
    <citation type="submission" date="2023-12" db="EMBL/GenBank/DDBJ databases">
        <title>Description of an unclassified Opitutus bacterium of Verrucomicrobiota.</title>
        <authorList>
            <person name="Zhang D.-F."/>
        </authorList>
    </citation>
    <scope>NUCLEOTIDE SEQUENCE [LARGE SCALE GENOMIC DNA]</scope>
    <source>
        <strain evidence="1 2">WL0086</strain>
    </source>
</reference>
<dbReference type="EMBL" id="CP139781">
    <property type="protein sequence ID" value="WRQ86564.1"/>
    <property type="molecule type" value="Genomic_DNA"/>
</dbReference>
<evidence type="ECO:0000313" key="1">
    <source>
        <dbReference type="EMBL" id="WRQ86564.1"/>
    </source>
</evidence>
<dbReference type="RefSeq" id="WP_221033025.1">
    <property type="nucleotide sequence ID" value="NZ_CP139781.1"/>
</dbReference>
<keyword evidence="2" id="KW-1185">Reference proteome</keyword>
<name>A0ABZ1C4D1_9BACT</name>
<organism evidence="1 2">
    <name type="scientific">Actomonas aquatica</name>
    <dbReference type="NCBI Taxonomy" id="2866162"/>
    <lineage>
        <taxon>Bacteria</taxon>
        <taxon>Pseudomonadati</taxon>
        <taxon>Verrucomicrobiota</taxon>
        <taxon>Opitutia</taxon>
        <taxon>Opitutales</taxon>
        <taxon>Opitutaceae</taxon>
        <taxon>Actomonas</taxon>
    </lineage>
</organism>
<evidence type="ECO:0000313" key="2">
    <source>
        <dbReference type="Proteomes" id="UP000738431"/>
    </source>
</evidence>
<sequence>MKLTTCLDRGRARISGDWQRLLSHAPTGNPLAEPTALYHLIEPTLARFRERLDMIEFREQNRVVRGKDTWPPHCHCGLNPYLEFYVRGERAVMAYFQLQAWLSPETLQWVQDQFRIVALEDIRGFGGVCQRNPTVKRAAPAGE</sequence>
<proteinExistence type="predicted"/>
<protein>
    <submittedName>
        <fullName evidence="1">Uncharacterized protein</fullName>
    </submittedName>
</protein>
<dbReference type="Proteomes" id="UP000738431">
    <property type="component" value="Chromosome"/>
</dbReference>